<evidence type="ECO:0000313" key="3">
    <source>
        <dbReference type="Proteomes" id="UP000594638"/>
    </source>
</evidence>
<protein>
    <submittedName>
        <fullName evidence="2">Uncharacterized protein</fullName>
    </submittedName>
</protein>
<dbReference type="EMBL" id="CACTIH010003788">
    <property type="protein sequence ID" value="CAA2985032.1"/>
    <property type="molecule type" value="Genomic_DNA"/>
</dbReference>
<proteinExistence type="predicted"/>
<accession>A0A8S0RZN5</accession>
<feature type="signal peptide" evidence="1">
    <location>
        <begin position="1"/>
        <end position="19"/>
    </location>
</feature>
<name>A0A8S0RZN5_OLEEU</name>
<comment type="caution">
    <text evidence="2">The sequence shown here is derived from an EMBL/GenBank/DDBJ whole genome shotgun (WGS) entry which is preliminary data.</text>
</comment>
<dbReference type="Proteomes" id="UP000594638">
    <property type="component" value="Unassembled WGS sequence"/>
</dbReference>
<reference evidence="2 3" key="1">
    <citation type="submission" date="2019-12" db="EMBL/GenBank/DDBJ databases">
        <authorList>
            <person name="Alioto T."/>
            <person name="Alioto T."/>
            <person name="Gomez Garrido J."/>
        </authorList>
    </citation>
    <scope>NUCLEOTIDE SEQUENCE [LARGE SCALE GENOMIC DNA]</scope>
</reference>
<keyword evidence="3" id="KW-1185">Reference proteome</keyword>
<sequence>MGWCLCGGGLDDFVGGVVAVVWLCEQAVVRWLIGGGANGWLEQDATADFMGHDSLKLSYIIVVWGGGAAGDDGEVVMATMMDLVAFFVSLKPFVQEFFHRIWLDYSHV</sequence>
<organism evidence="2 3">
    <name type="scientific">Olea europaea subsp. europaea</name>
    <dbReference type="NCBI Taxonomy" id="158383"/>
    <lineage>
        <taxon>Eukaryota</taxon>
        <taxon>Viridiplantae</taxon>
        <taxon>Streptophyta</taxon>
        <taxon>Embryophyta</taxon>
        <taxon>Tracheophyta</taxon>
        <taxon>Spermatophyta</taxon>
        <taxon>Magnoliopsida</taxon>
        <taxon>eudicotyledons</taxon>
        <taxon>Gunneridae</taxon>
        <taxon>Pentapetalae</taxon>
        <taxon>asterids</taxon>
        <taxon>lamiids</taxon>
        <taxon>Lamiales</taxon>
        <taxon>Oleaceae</taxon>
        <taxon>Oleeae</taxon>
        <taxon>Olea</taxon>
    </lineage>
</organism>
<gene>
    <name evidence="2" type="ORF">OLEA9_A118362</name>
</gene>
<feature type="chain" id="PRO_5035824282" evidence="1">
    <location>
        <begin position="20"/>
        <end position="108"/>
    </location>
</feature>
<dbReference type="AlphaFoldDB" id="A0A8S0RZN5"/>
<keyword evidence="1" id="KW-0732">Signal</keyword>
<evidence type="ECO:0000313" key="2">
    <source>
        <dbReference type="EMBL" id="CAA2985032.1"/>
    </source>
</evidence>
<dbReference type="Gramene" id="OE9A118362T1">
    <property type="protein sequence ID" value="OE9A118362C1"/>
    <property type="gene ID" value="OE9A118362"/>
</dbReference>
<evidence type="ECO:0000256" key="1">
    <source>
        <dbReference type="SAM" id="SignalP"/>
    </source>
</evidence>